<comment type="caution">
    <text evidence="2">The sequence shown here is derived from an EMBL/GenBank/DDBJ whole genome shotgun (WGS) entry which is preliminary data.</text>
</comment>
<evidence type="ECO:0000259" key="1">
    <source>
        <dbReference type="PROSITE" id="PS50994"/>
    </source>
</evidence>
<dbReference type="AlphaFoldDB" id="A0A9Q0M766"/>
<feature type="domain" description="Integrase catalytic" evidence="1">
    <location>
        <begin position="1"/>
        <end position="100"/>
    </location>
</feature>
<accession>A0A9Q0M766</accession>
<dbReference type="EMBL" id="JAPWDV010000002">
    <property type="protein sequence ID" value="KAJ6220267.1"/>
    <property type="molecule type" value="Genomic_DNA"/>
</dbReference>
<dbReference type="InterPro" id="IPR012337">
    <property type="entry name" value="RNaseH-like_sf"/>
</dbReference>
<reference evidence="2" key="1">
    <citation type="submission" date="2022-12" db="EMBL/GenBank/DDBJ databases">
        <title>Genome assemblies of Blomia tropicalis.</title>
        <authorList>
            <person name="Cui Y."/>
        </authorList>
    </citation>
    <scope>NUCLEOTIDE SEQUENCE</scope>
    <source>
        <tissue evidence="2">Adult mites</tissue>
    </source>
</reference>
<dbReference type="GO" id="GO:0015074">
    <property type="term" value="P:DNA integration"/>
    <property type="evidence" value="ECO:0007669"/>
    <property type="project" value="InterPro"/>
</dbReference>
<dbReference type="Gene3D" id="3.30.420.10">
    <property type="entry name" value="Ribonuclease H-like superfamily/Ribonuclease H"/>
    <property type="match status" value="1"/>
</dbReference>
<organism evidence="2 3">
    <name type="scientific">Blomia tropicalis</name>
    <name type="common">Mite</name>
    <dbReference type="NCBI Taxonomy" id="40697"/>
    <lineage>
        <taxon>Eukaryota</taxon>
        <taxon>Metazoa</taxon>
        <taxon>Ecdysozoa</taxon>
        <taxon>Arthropoda</taxon>
        <taxon>Chelicerata</taxon>
        <taxon>Arachnida</taxon>
        <taxon>Acari</taxon>
        <taxon>Acariformes</taxon>
        <taxon>Sarcoptiformes</taxon>
        <taxon>Astigmata</taxon>
        <taxon>Glycyphagoidea</taxon>
        <taxon>Echimyopodidae</taxon>
        <taxon>Blomia</taxon>
    </lineage>
</organism>
<dbReference type="GO" id="GO:0003676">
    <property type="term" value="F:nucleic acid binding"/>
    <property type="evidence" value="ECO:0007669"/>
    <property type="project" value="InterPro"/>
</dbReference>
<dbReference type="InterPro" id="IPR036397">
    <property type="entry name" value="RNaseH_sf"/>
</dbReference>
<protein>
    <recommendedName>
        <fullName evidence="1">Integrase catalytic domain-containing protein</fullName>
    </recommendedName>
</protein>
<gene>
    <name evidence="2" type="ORF">RDWZM_006079</name>
</gene>
<dbReference type="PROSITE" id="PS50994">
    <property type="entry name" value="INTEGRASE"/>
    <property type="match status" value="1"/>
</dbReference>
<keyword evidence="3" id="KW-1185">Reference proteome</keyword>
<proteinExistence type="predicted"/>
<evidence type="ECO:0000313" key="3">
    <source>
        <dbReference type="Proteomes" id="UP001142055"/>
    </source>
</evidence>
<dbReference type="InterPro" id="IPR001584">
    <property type="entry name" value="Integrase_cat-core"/>
</dbReference>
<name>A0A9Q0M766_BLOTA</name>
<dbReference type="Proteomes" id="UP001142055">
    <property type="component" value="Chromosome 2"/>
</dbReference>
<evidence type="ECO:0000313" key="2">
    <source>
        <dbReference type="EMBL" id="KAJ6220267.1"/>
    </source>
</evidence>
<dbReference type="SUPFAM" id="SSF53098">
    <property type="entry name" value="Ribonuclease H-like"/>
    <property type="match status" value="1"/>
</dbReference>
<sequence>MNNGTNFTAVRKDFETMSSENAFNRISWQTSTPQAPWMNGGCERMIRTAKECLSLLTKKVQSLLELNRRFGNIEFIMNQRPVIQKDEKWYSPFELTQGWKFILSTTTKSIDPISNYMFCSKHTKEVTKLWMTQYLQKLSKPAEATKISVGDWVILPKAWSNRME</sequence>